<dbReference type="GO" id="GO:0005737">
    <property type="term" value="C:cytoplasm"/>
    <property type="evidence" value="ECO:0007669"/>
    <property type="project" value="TreeGrafter"/>
</dbReference>
<dbReference type="FunFam" id="3.30.200.20:FF:000042">
    <property type="entry name" value="Aurora kinase A"/>
    <property type="match status" value="1"/>
</dbReference>
<feature type="compositionally biased region" description="Pro residues" evidence="8">
    <location>
        <begin position="721"/>
        <end position="730"/>
    </location>
</feature>
<dbReference type="InterPro" id="IPR011009">
    <property type="entry name" value="Kinase-like_dom_sf"/>
</dbReference>
<feature type="compositionally biased region" description="Basic and acidic residues" evidence="8">
    <location>
        <begin position="665"/>
        <end position="674"/>
    </location>
</feature>
<dbReference type="InterPro" id="IPR000719">
    <property type="entry name" value="Prot_kinase_dom"/>
</dbReference>
<dbReference type="WBParaSite" id="Minc3s00196g07284">
    <property type="protein sequence ID" value="Minc3s00196g07284"/>
    <property type="gene ID" value="Minc3s00196g07284"/>
</dbReference>
<dbReference type="InterPro" id="IPR008271">
    <property type="entry name" value="Ser/Thr_kinase_AS"/>
</dbReference>
<feature type="compositionally biased region" description="Polar residues" evidence="8">
    <location>
        <begin position="967"/>
        <end position="980"/>
    </location>
</feature>
<name>A0A914KZP5_MELIC</name>
<feature type="compositionally biased region" description="Gly residues" evidence="8">
    <location>
        <begin position="8"/>
        <end position="17"/>
    </location>
</feature>
<evidence type="ECO:0000256" key="1">
    <source>
        <dbReference type="ARBA" id="ARBA00022527"/>
    </source>
</evidence>
<evidence type="ECO:0000256" key="7">
    <source>
        <dbReference type="SAM" id="Coils"/>
    </source>
</evidence>
<feature type="region of interest" description="Disordered" evidence="8">
    <location>
        <begin position="1"/>
        <end position="68"/>
    </location>
</feature>
<dbReference type="InterPro" id="IPR017441">
    <property type="entry name" value="Protein_kinase_ATP_BS"/>
</dbReference>
<feature type="compositionally biased region" description="Low complexity" evidence="8">
    <location>
        <begin position="536"/>
        <end position="547"/>
    </location>
</feature>
<dbReference type="PROSITE" id="PS00107">
    <property type="entry name" value="PROTEIN_KINASE_ATP"/>
    <property type="match status" value="1"/>
</dbReference>
<feature type="compositionally biased region" description="Acidic residues" evidence="8">
    <location>
        <begin position="911"/>
        <end position="933"/>
    </location>
</feature>
<feature type="region of interest" description="Disordered" evidence="8">
    <location>
        <begin position="1512"/>
        <end position="1544"/>
    </location>
</feature>
<keyword evidence="10" id="KW-1185">Reference proteome</keyword>
<dbReference type="GO" id="GO:0000226">
    <property type="term" value="P:microtubule cytoskeleton organization"/>
    <property type="evidence" value="ECO:0007669"/>
    <property type="project" value="TreeGrafter"/>
</dbReference>
<feature type="region of interest" description="Disordered" evidence="8">
    <location>
        <begin position="657"/>
        <end position="756"/>
    </location>
</feature>
<evidence type="ECO:0000256" key="5">
    <source>
        <dbReference type="ARBA" id="ARBA00022840"/>
    </source>
</evidence>
<dbReference type="PANTHER" id="PTHR24346:SF93">
    <property type="entry name" value="NUAK FAMILY SNF1-LIKE KINASE 1"/>
    <property type="match status" value="1"/>
</dbReference>
<keyword evidence="7" id="KW-0175">Coiled coil</keyword>
<evidence type="ECO:0000313" key="10">
    <source>
        <dbReference type="Proteomes" id="UP000887563"/>
    </source>
</evidence>
<dbReference type="PANTHER" id="PTHR24346">
    <property type="entry name" value="MAP/MICROTUBULE AFFINITY-REGULATING KINASE"/>
    <property type="match status" value="1"/>
</dbReference>
<dbReference type="GO" id="GO:0050321">
    <property type="term" value="F:tau-protein kinase activity"/>
    <property type="evidence" value="ECO:0007669"/>
    <property type="project" value="TreeGrafter"/>
</dbReference>
<dbReference type="CDD" id="cd14073">
    <property type="entry name" value="STKc_NUAK"/>
    <property type="match status" value="1"/>
</dbReference>
<keyword evidence="2" id="KW-0808">Transferase</keyword>
<feature type="compositionally biased region" description="Polar residues" evidence="8">
    <location>
        <begin position="1025"/>
        <end position="1034"/>
    </location>
</feature>
<feature type="domain" description="Protein kinase" evidence="9">
    <location>
        <begin position="80"/>
        <end position="332"/>
    </location>
</feature>
<feature type="compositionally biased region" description="Polar residues" evidence="8">
    <location>
        <begin position="1519"/>
        <end position="1534"/>
    </location>
</feature>
<feature type="compositionally biased region" description="Polar residues" evidence="8">
    <location>
        <begin position="834"/>
        <end position="845"/>
    </location>
</feature>
<feature type="compositionally biased region" description="Basic and acidic residues" evidence="8">
    <location>
        <begin position="412"/>
        <end position="424"/>
    </location>
</feature>
<feature type="coiled-coil region" evidence="7">
    <location>
        <begin position="763"/>
        <end position="790"/>
    </location>
</feature>
<dbReference type="SMART" id="SM00220">
    <property type="entry name" value="S_TKc"/>
    <property type="match status" value="1"/>
</dbReference>
<dbReference type="Pfam" id="PF00069">
    <property type="entry name" value="Pkinase"/>
    <property type="match status" value="1"/>
</dbReference>
<dbReference type="FunFam" id="1.10.510.10:FF:000389">
    <property type="entry name" value="Uncharacterized protein, isoform E"/>
    <property type="match status" value="1"/>
</dbReference>
<evidence type="ECO:0000256" key="3">
    <source>
        <dbReference type="ARBA" id="ARBA00022741"/>
    </source>
</evidence>
<feature type="compositionally biased region" description="Low complexity" evidence="8">
    <location>
        <begin position="893"/>
        <end position="906"/>
    </location>
</feature>
<dbReference type="GO" id="GO:0035556">
    <property type="term" value="P:intracellular signal transduction"/>
    <property type="evidence" value="ECO:0007669"/>
    <property type="project" value="TreeGrafter"/>
</dbReference>
<feature type="compositionally biased region" description="Polar residues" evidence="8">
    <location>
        <begin position="18"/>
        <end position="34"/>
    </location>
</feature>
<dbReference type="PROSITE" id="PS50011">
    <property type="entry name" value="PROTEIN_KINASE_DOM"/>
    <property type="match status" value="1"/>
</dbReference>
<feature type="region of interest" description="Disordered" evidence="8">
    <location>
        <begin position="1189"/>
        <end position="1210"/>
    </location>
</feature>
<feature type="compositionally biased region" description="Basic and acidic residues" evidence="8">
    <location>
        <begin position="682"/>
        <end position="691"/>
    </location>
</feature>
<feature type="region of interest" description="Disordered" evidence="8">
    <location>
        <begin position="472"/>
        <end position="505"/>
    </location>
</feature>
<evidence type="ECO:0000256" key="6">
    <source>
        <dbReference type="PROSITE-ProRule" id="PRU10141"/>
    </source>
</evidence>
<dbReference type="Proteomes" id="UP000887563">
    <property type="component" value="Unplaced"/>
</dbReference>
<dbReference type="PROSITE" id="PS00108">
    <property type="entry name" value="PROTEIN_KINASE_ST"/>
    <property type="match status" value="1"/>
</dbReference>
<feature type="region of interest" description="Disordered" evidence="8">
    <location>
        <begin position="394"/>
        <end position="424"/>
    </location>
</feature>
<accession>A0A914KZP5</accession>
<sequence length="1544" mass="174049">MTIVLRGGESGSIGGGQQPLSNSSTQRANRSSGVGSRFNGNRYRRTANSTIAGTGSSSSSIGGHPLIGADPQKKEIKHRFEITAKLGSGTYGKVSLAFDHKTEREVAVKLIKKSAIENKQDLVRIRREIRIMSMLNHPNLIQIYEVFENKDKIILVMEYASGGELYDYVSKNGSLSEQEARRIFRQITSAVLYCHKNKVAHRDLKLENILLDSNNNAKIADFGLSNYFGQRNKLLSTFCGSPLYASPEIINGTPYKGPEVDCWSLGILLYTLVYGSMPFDGRDFNRMVRQIKRGAYYEPDTPSTASMLIRNMLRVNPDRRATIYDISGHWWLNLEENMPVIQELPENQITDPTPLTERAEIMVVQELADETDVFMEFGHLSQTTRKKIEEFRRRRKEAEEYNENSPIKPPKTRKEDEEKVNKNKELLTLEEKSLREIKKEEPKNKEKEEEIKLNNNKNNIFYDPLERLKKLENRLGGGGGNKKETSPKLEEENKKLKKEEEEDDKDLIKNNKRKLSTKINLKRKDSVNENIKINEQQQKTSSSTPSTINDKKLNEDPTKYWRLETDSLNALMNQVLEQMEKGPVSLNLIANIRAHPFYDERPEVKELLETIIAAQPVEIQRKASKITKQKSKDVENNLEEKEIKKVGSLKKNKIIKENEEEEEIEIKTVEEKRKSFGKRRRGPAEERRWHSVEVGFSTDSSTEEIGKQQNDNSTPNTPKATIPPPPPPQMSAPKFVGTARISRSEPLGGIDDEEYLEDEDEFYDAAEEEEDEFEGEIDELAEEVEQIIGEEIKEEINKKENKTKINNENNKKIVGVVATVKPSIPPKIVEKSAPTESGPSTSKTTDSLERGLAKRVSKGKYQYSDSVELPNQDKKEQFRRNKVWMKSHDPDAESLSAENSSSSAIAPKAEPEEEEEEEENNEEEEEEEEEEEDIPFRPKPSTIIGFRTIHPGTDGGIPKEAPIVQVKPQNSQPQSPINKTQNIQQLPQQQSPKRESPEPSLRYESAAAYIRQQPSEPSSPRHKNSTGSGKLSNGSGYGRNDENNYSRQTYLDRRKSFHEMSPPNDDTPYDRYAIAGGYFNSLVGNSYMPSNISKYEEEVYNAFNKQYGGGTSTRAATNNIWPSQQQHQQQQNYYGGIAKERPERFEVYKTMAERASEFGRNDLNQYQHRMSAGGSCYYPGERPLSSYAGGSIGLRSGPRTEEYGGGGGIRRSIYETERPITPCNEYISGNYYSHNQPLPEPESPPRGGEGRFRRKIAALRDADGRRSSYASRSQSNDHMALLSRGAYMPDELEQIEPISGNSRYATPEIGGGGGGYSNQLPEYAYIAYHDSGMPNGGQQYINSRSSRRDQHNNNVDLDATPIRGILKNRQAYEGEPRVQANREYDYDVNLNNKKRGSAGLLNLGRRKTTEVRLGPESVPNSRKQSANILLEEEFKRPRSPIECIKSLFRGGGNQKITGKDNLNSVGGPSSRYSTNIGANNNGNGGNYGYTSGGGGNNNYINKRYGVGGGGGGRSDGGRFTSTNNYNGGNRTNAPNRWGYEDTHL</sequence>
<organism evidence="10 11">
    <name type="scientific">Meloidogyne incognita</name>
    <name type="common">Southern root-knot nematode worm</name>
    <name type="synonym">Oxyuris incognita</name>
    <dbReference type="NCBI Taxonomy" id="6306"/>
    <lineage>
        <taxon>Eukaryota</taxon>
        <taxon>Metazoa</taxon>
        <taxon>Ecdysozoa</taxon>
        <taxon>Nematoda</taxon>
        <taxon>Chromadorea</taxon>
        <taxon>Rhabditida</taxon>
        <taxon>Tylenchina</taxon>
        <taxon>Tylenchomorpha</taxon>
        <taxon>Tylenchoidea</taxon>
        <taxon>Meloidogynidae</taxon>
        <taxon>Meloidogyninae</taxon>
        <taxon>Meloidogyne</taxon>
        <taxon>Meloidogyne incognita group</taxon>
    </lineage>
</organism>
<keyword evidence="3 6" id="KW-0547">Nucleotide-binding</keyword>
<evidence type="ECO:0000256" key="8">
    <source>
        <dbReference type="SAM" id="MobiDB-lite"/>
    </source>
</evidence>
<dbReference type="Gene3D" id="1.10.510.10">
    <property type="entry name" value="Transferase(Phosphotransferase) domain 1"/>
    <property type="match status" value="1"/>
</dbReference>
<evidence type="ECO:0000256" key="4">
    <source>
        <dbReference type="ARBA" id="ARBA00022777"/>
    </source>
</evidence>
<feature type="region of interest" description="Disordered" evidence="8">
    <location>
        <begin position="1231"/>
        <end position="1250"/>
    </location>
</feature>
<reference evidence="11" key="1">
    <citation type="submission" date="2022-11" db="UniProtKB">
        <authorList>
            <consortium name="WormBaseParasite"/>
        </authorList>
    </citation>
    <scope>IDENTIFICATION</scope>
</reference>
<evidence type="ECO:0000259" key="9">
    <source>
        <dbReference type="PROSITE" id="PS50011"/>
    </source>
</evidence>
<protein>
    <submittedName>
        <fullName evidence="11">Protein kinase domain-containing protein</fullName>
    </submittedName>
</protein>
<evidence type="ECO:0000313" key="11">
    <source>
        <dbReference type="WBParaSite" id="Minc3s00196g07284"/>
    </source>
</evidence>
<feature type="region of interest" description="Disordered" evidence="8">
    <location>
        <begin position="823"/>
        <end position="1045"/>
    </location>
</feature>
<dbReference type="SUPFAM" id="SSF56112">
    <property type="entry name" value="Protein kinase-like (PK-like)"/>
    <property type="match status" value="1"/>
</dbReference>
<keyword evidence="1" id="KW-0723">Serine/threonine-protein kinase</keyword>
<proteinExistence type="predicted"/>
<feature type="region of interest" description="Disordered" evidence="8">
    <location>
        <begin position="528"/>
        <end position="553"/>
    </location>
</feature>
<feature type="compositionally biased region" description="Low complexity" evidence="8">
    <location>
        <begin position="981"/>
        <end position="990"/>
    </location>
</feature>
<keyword evidence="5 6" id="KW-0067">ATP-binding</keyword>
<feature type="binding site" evidence="6">
    <location>
        <position position="113"/>
    </location>
    <ligand>
        <name>ATP</name>
        <dbReference type="ChEBI" id="CHEBI:30616"/>
    </ligand>
</feature>
<feature type="compositionally biased region" description="Low complexity" evidence="8">
    <location>
        <begin position="49"/>
        <end position="63"/>
    </location>
</feature>
<dbReference type="GO" id="GO:0005524">
    <property type="term" value="F:ATP binding"/>
    <property type="evidence" value="ECO:0007669"/>
    <property type="project" value="UniProtKB-UniRule"/>
</dbReference>
<keyword evidence="4" id="KW-0418">Kinase</keyword>
<evidence type="ECO:0000256" key="2">
    <source>
        <dbReference type="ARBA" id="ARBA00022679"/>
    </source>
</evidence>
<feature type="compositionally biased region" description="Basic and acidic residues" evidence="8">
    <location>
        <begin position="481"/>
        <end position="499"/>
    </location>
</feature>